<comment type="similarity">
    <text evidence="1">Belongs to the intradiol ring-cleavage dioxygenase family.</text>
</comment>
<dbReference type="EMBL" id="CP042435">
    <property type="protein sequence ID" value="QEC66858.1"/>
    <property type="molecule type" value="Genomic_DNA"/>
</dbReference>
<dbReference type="NCBIfam" id="TIGR02423">
    <property type="entry name" value="protocat_alph"/>
    <property type="match status" value="1"/>
</dbReference>
<organism evidence="5 6">
    <name type="scientific">Panacibacter ginsenosidivorans</name>
    <dbReference type="NCBI Taxonomy" id="1813871"/>
    <lineage>
        <taxon>Bacteria</taxon>
        <taxon>Pseudomonadati</taxon>
        <taxon>Bacteroidota</taxon>
        <taxon>Chitinophagia</taxon>
        <taxon>Chitinophagales</taxon>
        <taxon>Chitinophagaceae</taxon>
        <taxon>Panacibacter</taxon>
    </lineage>
</organism>
<accession>A0A5B8V935</accession>
<dbReference type="PANTHER" id="PTHR33711:SF9">
    <property type="entry name" value="PROTOCATECHUATE 3,4-DIOXYGENASE ALPHA CHAIN"/>
    <property type="match status" value="1"/>
</dbReference>
<evidence type="ECO:0000259" key="4">
    <source>
        <dbReference type="PROSITE" id="PS00083"/>
    </source>
</evidence>
<dbReference type="PROSITE" id="PS00083">
    <property type="entry name" value="INTRADIOL_DIOXYGENAS"/>
    <property type="match status" value="1"/>
</dbReference>
<proteinExistence type="inferred from homology"/>
<feature type="domain" description="Intradiol ring-cleavage dioxygenases" evidence="4">
    <location>
        <begin position="49"/>
        <end position="77"/>
    </location>
</feature>
<dbReference type="KEGG" id="pgin:FRZ67_05910"/>
<dbReference type="Proteomes" id="UP000321533">
    <property type="component" value="Chromosome"/>
</dbReference>
<evidence type="ECO:0000313" key="5">
    <source>
        <dbReference type="EMBL" id="QEC66858.1"/>
    </source>
</evidence>
<dbReference type="Gene3D" id="2.60.130.10">
    <property type="entry name" value="Aromatic compound dioxygenase"/>
    <property type="match status" value="1"/>
</dbReference>
<evidence type="ECO:0000313" key="6">
    <source>
        <dbReference type="Proteomes" id="UP000321533"/>
    </source>
</evidence>
<dbReference type="EC" id="1.13.11.3" evidence="5"/>
<evidence type="ECO:0000256" key="2">
    <source>
        <dbReference type="ARBA" id="ARBA00022964"/>
    </source>
</evidence>
<dbReference type="OrthoDB" id="9800887at2"/>
<dbReference type="RefSeq" id="WP_147188658.1">
    <property type="nucleotide sequence ID" value="NZ_CP042435.1"/>
</dbReference>
<name>A0A5B8V935_9BACT</name>
<gene>
    <name evidence="5" type="primary">pcaG</name>
    <name evidence="5" type="ORF">FRZ67_05910</name>
</gene>
<dbReference type="GO" id="GO:0008199">
    <property type="term" value="F:ferric iron binding"/>
    <property type="evidence" value="ECO:0007669"/>
    <property type="project" value="InterPro"/>
</dbReference>
<dbReference type="InterPro" id="IPR050770">
    <property type="entry name" value="Intradiol_RC_Dioxygenase"/>
</dbReference>
<protein>
    <submittedName>
        <fullName evidence="5">Protocatechuate 3,4-dioxygenase subunit alpha</fullName>
        <ecNumber evidence="5">1.13.11.3</ecNumber>
    </submittedName>
</protein>
<dbReference type="PANTHER" id="PTHR33711">
    <property type="entry name" value="DIOXYGENASE, PUTATIVE (AFU_ORTHOLOGUE AFUA_2G02910)-RELATED"/>
    <property type="match status" value="1"/>
</dbReference>
<dbReference type="InterPro" id="IPR015889">
    <property type="entry name" value="Intradiol_dOase_core"/>
</dbReference>
<keyword evidence="2 5" id="KW-0223">Dioxygenase</keyword>
<keyword evidence="3 5" id="KW-0560">Oxidoreductase</keyword>
<keyword evidence="6" id="KW-1185">Reference proteome</keyword>
<sequence length="193" mass="21905">MERLQQTPSQTVGPFFAYSLTAEQYSYEYNSIVNELLLDDNTEGERIYITGSIYDGKGNAISDAMIELWQADADGNYRALPINKKNDGFTGFGRLGTGTNEKHHFTFKTIKPGSVNGQSPHINVILFMRGSLHALYTRMYFSDEANYCDPLLSSVEASRRQTLIAERKEINGSITYHFDMHMQGEKETVFFEV</sequence>
<dbReference type="SUPFAM" id="SSF49482">
    <property type="entry name" value="Aromatic compound dioxygenase"/>
    <property type="match status" value="1"/>
</dbReference>
<dbReference type="AlphaFoldDB" id="A0A5B8V935"/>
<dbReference type="InterPro" id="IPR012786">
    <property type="entry name" value="Protocat_dOase_a"/>
</dbReference>
<evidence type="ECO:0000256" key="3">
    <source>
        <dbReference type="ARBA" id="ARBA00023002"/>
    </source>
</evidence>
<dbReference type="Pfam" id="PF00775">
    <property type="entry name" value="Dioxygenase_C"/>
    <property type="match status" value="1"/>
</dbReference>
<reference evidence="5 6" key="1">
    <citation type="journal article" date="2016" name="Int. J. Syst. Evol. Microbiol.">
        <title>Panacibacter ginsenosidivorans gen. nov., sp. nov., with ginsenoside converting activity isolated from soil of a ginseng field.</title>
        <authorList>
            <person name="Siddiqi M.Z."/>
            <person name="Muhammad Shafi S."/>
            <person name="Choi K.D."/>
            <person name="Im W.T."/>
        </authorList>
    </citation>
    <scope>NUCLEOTIDE SEQUENCE [LARGE SCALE GENOMIC DNA]</scope>
    <source>
        <strain evidence="5 6">Gsoil1550</strain>
    </source>
</reference>
<dbReference type="CDD" id="cd03463">
    <property type="entry name" value="3_4-PCD_alpha"/>
    <property type="match status" value="1"/>
</dbReference>
<dbReference type="InterPro" id="IPR000627">
    <property type="entry name" value="Intradiol_dOase_C"/>
</dbReference>
<dbReference type="GO" id="GO:0018578">
    <property type="term" value="F:protocatechuate 3,4-dioxygenase activity"/>
    <property type="evidence" value="ECO:0007669"/>
    <property type="project" value="UniProtKB-EC"/>
</dbReference>
<evidence type="ECO:0000256" key="1">
    <source>
        <dbReference type="ARBA" id="ARBA00007825"/>
    </source>
</evidence>